<accession>A0A2T0FJ31</accession>
<name>A0A2T0FJ31_9ASCO</name>
<feature type="region of interest" description="Disordered" evidence="1">
    <location>
        <begin position="351"/>
        <end position="385"/>
    </location>
</feature>
<sequence>MNSPDVSDAQDFDSVWLTDSGFLKQDQSSDMASSSFVNTCALAELESTDLGFPSATTAGPIYSANEFPDILDDVIFTDQKEDAGSSIWTDPDSIYVHAPDKIHALHDETNSNASVSPTAPAVYARSGSEDWSSKISLSSPPHSRKSSSSDPEASFTFHTQTFSGLSHDAIEGSRFEEEDLMQVPSEASSQTRRRPHSLNLSLVMSGPLHSLPSSAASTEPNSALLYRSQPFECNSRQVTPPPSADIRRHKHSSSNGHRFSGRSLSVAKMPLSEMYREMGMQNNHSEGAEREIRIMQVVKANGFDVGAQTWIRDTNEDTRNKILDALEAEFRSWGYDRALLEKIVRRGTYARMQSNLRRDRRQRAARRKEEEQEAMRQRTQERRLK</sequence>
<evidence type="ECO:0000313" key="3">
    <source>
        <dbReference type="Proteomes" id="UP000238350"/>
    </source>
</evidence>
<feature type="compositionally biased region" description="Low complexity" evidence="1">
    <location>
        <begin position="133"/>
        <end position="151"/>
    </location>
</feature>
<evidence type="ECO:0000313" key="2">
    <source>
        <dbReference type="EMBL" id="PRT55014.1"/>
    </source>
</evidence>
<comment type="caution">
    <text evidence="2">The sequence shown here is derived from an EMBL/GenBank/DDBJ whole genome shotgun (WGS) entry which is preliminary data.</text>
</comment>
<gene>
    <name evidence="2" type="ORF">B9G98_02634</name>
</gene>
<feature type="region of interest" description="Disordered" evidence="1">
    <location>
        <begin position="130"/>
        <end position="155"/>
    </location>
</feature>
<protein>
    <submittedName>
        <fullName evidence="2">Uncharacterized protein</fullName>
    </submittedName>
</protein>
<dbReference type="Proteomes" id="UP000238350">
    <property type="component" value="Unassembled WGS sequence"/>
</dbReference>
<keyword evidence="3" id="KW-1185">Reference proteome</keyword>
<proteinExistence type="predicted"/>
<dbReference type="RefSeq" id="XP_024664959.1">
    <property type="nucleotide sequence ID" value="XM_024809191.1"/>
</dbReference>
<evidence type="ECO:0000256" key="1">
    <source>
        <dbReference type="SAM" id="MobiDB-lite"/>
    </source>
</evidence>
<reference evidence="2 3" key="1">
    <citation type="submission" date="2017-04" db="EMBL/GenBank/DDBJ databases">
        <title>Genome sequencing of [Candida] sorbophila.</title>
        <authorList>
            <person name="Ahn J.O."/>
        </authorList>
    </citation>
    <scope>NUCLEOTIDE SEQUENCE [LARGE SCALE GENOMIC DNA]</scope>
    <source>
        <strain evidence="2 3">DS02</strain>
    </source>
</reference>
<feature type="region of interest" description="Disordered" evidence="1">
    <location>
        <begin position="233"/>
        <end position="261"/>
    </location>
</feature>
<dbReference type="OrthoDB" id="4096434at2759"/>
<organism evidence="2 3">
    <name type="scientific">Wickerhamiella sorbophila</name>
    <dbReference type="NCBI Taxonomy" id="45607"/>
    <lineage>
        <taxon>Eukaryota</taxon>
        <taxon>Fungi</taxon>
        <taxon>Dikarya</taxon>
        <taxon>Ascomycota</taxon>
        <taxon>Saccharomycotina</taxon>
        <taxon>Dipodascomycetes</taxon>
        <taxon>Dipodascales</taxon>
        <taxon>Trichomonascaceae</taxon>
        <taxon>Wickerhamiella</taxon>
    </lineage>
</organism>
<dbReference type="AlphaFoldDB" id="A0A2T0FJ31"/>
<dbReference type="EMBL" id="NDIQ01000021">
    <property type="protein sequence ID" value="PRT55014.1"/>
    <property type="molecule type" value="Genomic_DNA"/>
</dbReference>
<dbReference type="GeneID" id="36516382"/>
<feature type="compositionally biased region" description="Basic and acidic residues" evidence="1">
    <location>
        <begin position="367"/>
        <end position="385"/>
    </location>
</feature>